<evidence type="ECO:0000256" key="2">
    <source>
        <dbReference type="ARBA" id="ARBA00022574"/>
    </source>
</evidence>
<dbReference type="GO" id="GO:0005829">
    <property type="term" value="C:cytosol"/>
    <property type="evidence" value="ECO:0007669"/>
    <property type="project" value="UniProtKB-ARBA"/>
</dbReference>
<dbReference type="InterPro" id="IPR036388">
    <property type="entry name" value="WH-like_DNA-bd_sf"/>
</dbReference>
<dbReference type="SUPFAM" id="SSF52540">
    <property type="entry name" value="P-loop containing nucleoside triphosphate hydrolases"/>
    <property type="match status" value="1"/>
</dbReference>
<keyword evidence="3" id="KW-0053">Apoptosis</keyword>
<comment type="similarity">
    <text evidence="1">Belongs to the CpcE/RpcE/PecE family.</text>
</comment>
<proteinExistence type="inferred from homology"/>
<dbReference type="PANTHER" id="PTHR22845">
    <property type="entry name" value="APOPTOTIC PROTEASE-ACTIVATING FACTOR 1"/>
    <property type="match status" value="1"/>
</dbReference>
<dbReference type="Proteomes" id="UP000715781">
    <property type="component" value="Unassembled WGS sequence"/>
</dbReference>
<feature type="domain" description="NB-ARC" evidence="5">
    <location>
        <begin position="55"/>
        <end position="213"/>
    </location>
</feature>
<organism evidence="7 8">
    <name type="scientific">Mojavia pulchra JT2-VF2</name>
    <dbReference type="NCBI Taxonomy" id="287848"/>
    <lineage>
        <taxon>Bacteria</taxon>
        <taxon>Bacillati</taxon>
        <taxon>Cyanobacteriota</taxon>
        <taxon>Cyanophyceae</taxon>
        <taxon>Nostocales</taxon>
        <taxon>Nostocaceae</taxon>
    </lineage>
</organism>
<name>A0A951Q5N4_9NOST</name>
<accession>A0A951Q5N4</accession>
<dbReference type="GO" id="GO:0043531">
    <property type="term" value="F:ADP binding"/>
    <property type="evidence" value="ECO:0007669"/>
    <property type="project" value="InterPro"/>
</dbReference>
<dbReference type="InterPro" id="IPR002182">
    <property type="entry name" value="NB-ARC"/>
</dbReference>
<evidence type="ECO:0000256" key="4">
    <source>
        <dbReference type="ARBA" id="ARBA00022737"/>
    </source>
</evidence>
<reference evidence="7" key="2">
    <citation type="journal article" date="2022" name="Microbiol. Resour. Announc.">
        <title>Metagenome Sequencing to Explore Phylogenomics of Terrestrial Cyanobacteria.</title>
        <authorList>
            <person name="Ward R.D."/>
            <person name="Stajich J.E."/>
            <person name="Johansen J.R."/>
            <person name="Huntemann M."/>
            <person name="Clum A."/>
            <person name="Foster B."/>
            <person name="Foster B."/>
            <person name="Roux S."/>
            <person name="Palaniappan K."/>
            <person name="Varghese N."/>
            <person name="Mukherjee S."/>
            <person name="Reddy T.B.K."/>
            <person name="Daum C."/>
            <person name="Copeland A."/>
            <person name="Chen I.A."/>
            <person name="Ivanova N.N."/>
            <person name="Kyrpides N.C."/>
            <person name="Shapiro N."/>
            <person name="Eloe-Fadrosh E.A."/>
            <person name="Pietrasiak N."/>
        </authorList>
    </citation>
    <scope>NUCLEOTIDE SEQUENCE</scope>
    <source>
        <strain evidence="7">JT2-VF2</strain>
    </source>
</reference>
<evidence type="ECO:0000259" key="5">
    <source>
        <dbReference type="Pfam" id="PF00931"/>
    </source>
</evidence>
<evidence type="ECO:0000259" key="6">
    <source>
        <dbReference type="Pfam" id="PF17908"/>
    </source>
</evidence>
<keyword evidence="2" id="KW-0853">WD repeat</keyword>
<reference evidence="7" key="1">
    <citation type="submission" date="2021-05" db="EMBL/GenBank/DDBJ databases">
        <authorList>
            <person name="Pietrasiak N."/>
            <person name="Ward R."/>
            <person name="Stajich J.E."/>
            <person name="Kurbessoian T."/>
        </authorList>
    </citation>
    <scope>NUCLEOTIDE SEQUENCE</scope>
    <source>
        <strain evidence="7">JT2-VF2</strain>
    </source>
</reference>
<dbReference type="Gene3D" id="3.40.50.300">
    <property type="entry name" value="P-loop containing nucleotide triphosphate hydrolases"/>
    <property type="match status" value="1"/>
</dbReference>
<gene>
    <name evidence="7" type="ORF">KME32_35135</name>
</gene>
<keyword evidence="4" id="KW-0677">Repeat</keyword>
<dbReference type="InterPro" id="IPR016024">
    <property type="entry name" value="ARM-type_fold"/>
</dbReference>
<sequence length="1504" mass="169455">MVDQRAGNDAVQIGQIGSVGTININTHPTPAGKPFQAPPLPTYYVDRPEYSQDFKNRLLKESNDVRTLVVTAIHGLGSVGKSTLAAALAHDPEVQAHFCDGILWATLGQQPNLLSLLSSWVQALGDYNFKATSTEAASNQLRTLLYDKAVLLVVDDAWNPEDAQPFNIGGARCQVLVTTREAAIAQVLGASTYSLDVMQPSQAIELLTKKLGRNLTDTETQSAEVLAKELGYLPLALELAAAQVAGGIFWTVLVQDMQKEVARLRTVDDKAARDAADEACLKRLSLTASLNLSIQRLSKETQEKFIWLGILPEDVTITGQMVVTLWDMDDERDAADELGYLHSKALLLSGVPLVDGTPTYRLHDLFHDLARNLLTSPPTPKRRGDFQGLGITLAHAHATFVEKYRQKTQDGLWHTLPNDGYIHQHLVWHLEKAQRVEDIHQLLREESETGCNDWYKVRKHLGQIDGYLNDIDRAWKLIDASCTETILPKTIGRQFYYAFITNSFNRFASKIPPNLLVELVQQEIWSPQQSLAYAKNIPDPKQKTATILRLVAFLSQPLAEQAILLAFNAAKIIKYELDFAESLIALAPHLPESLLSEALTTARNIETEEYRVKVLIALIPHLSESLLSEALTIAKNVETAEHQLEALIALASYLPEILPEALKTARSTQLINRTKYLSYLLPYFPEILPEALNIAWNFYERNQSRGHLAVDLSTLASYCHDIVPQALNAIRNIVNEKNNKILNYEEEISNKIYVIKALKILAPHLSHSSLSEALIEVWRIRNTKYQAQGLCILVPYLPKNFLSEILKKILTLLNKEDYVQVLCVLVPHLPQDLFLEALKVVRETDNNKLYVQAVSAFYPDLSKDLQKEIFWKVRAIKDHALRVQALIKLAPHLPETLFSEALNSARAFSDEKHCKQLLIVLIPRIPKDLLLEALRLARSLTSHHKIQALCTLAPYLPTILPEVLQLVQVIRDDLEVAQAFSTLVRYSPSNILPKTLQLLQVIRDDLEVAKILSSLLPYLAEYKTETFKTIKTIKNENYRAQVLIDIISHLPQNFLPEVIKAADEFKDKYYCTQILSALVSYIPDILPKIINLLPSLPDDHYRIQILNILSPHLPNILPKALKAAEEIENKREYAKILATLTLYFTENGVAYLRDELEAGNIETLFHIEQNYLMIQQRQENLSKMLEIAKRITSARLRVQYFISISSLLPEAFLEALKTLQLISDEQNRVQSLRNLVPKLPKNLLSEALNIALRFEDKEYYTQALIALFSYLPDELLPKALQATQAIKGSFRFQGTQIIQNNSLQVQALTALIPHLPESLLLQTLQIAEEIKDYNERVQLLIALAQKLPNILPETFKAVLAIQEENERVQALSNLAPYLPETLLPEAFKAVLAIQGENERVQALIALADKLPPELLRETLAATKEIQDESSRAEVLSSLAVKLSQLPKNQLFSLWRDNLYILSLRTRRDLLSQMGTLTPVIFALGGEQAVKDTASAIQDVSRWWS</sequence>
<protein>
    <recommendedName>
        <fullName evidence="9">NB-ARC domain-containing protein</fullName>
    </recommendedName>
</protein>
<dbReference type="PRINTS" id="PR00364">
    <property type="entry name" value="DISEASERSIST"/>
</dbReference>
<dbReference type="Gene3D" id="1.25.40.370">
    <property type="match status" value="1"/>
</dbReference>
<dbReference type="Pfam" id="PF00931">
    <property type="entry name" value="NB-ARC"/>
    <property type="match status" value="1"/>
</dbReference>
<evidence type="ECO:0000313" key="7">
    <source>
        <dbReference type="EMBL" id="MBW4566215.1"/>
    </source>
</evidence>
<evidence type="ECO:0008006" key="9">
    <source>
        <dbReference type="Google" id="ProtNLM"/>
    </source>
</evidence>
<dbReference type="InterPro" id="IPR041452">
    <property type="entry name" value="APAF1_C"/>
</dbReference>
<comment type="caution">
    <text evidence="7">The sequence shown here is derived from an EMBL/GenBank/DDBJ whole genome shotgun (WGS) entry which is preliminary data.</text>
</comment>
<dbReference type="EMBL" id="JAHHHN010000066">
    <property type="protein sequence ID" value="MBW4566215.1"/>
    <property type="molecule type" value="Genomic_DNA"/>
</dbReference>
<evidence type="ECO:0000313" key="8">
    <source>
        <dbReference type="Proteomes" id="UP000715781"/>
    </source>
</evidence>
<dbReference type="Pfam" id="PF17908">
    <property type="entry name" value="APAF1_C"/>
    <property type="match status" value="1"/>
</dbReference>
<dbReference type="InterPro" id="IPR027417">
    <property type="entry name" value="P-loop_NTPase"/>
</dbReference>
<dbReference type="PANTHER" id="PTHR22845:SF5">
    <property type="entry name" value="APOPTOTIC PROTEASE-ACTIVATING FACTOR 1"/>
    <property type="match status" value="1"/>
</dbReference>
<evidence type="ECO:0000256" key="3">
    <source>
        <dbReference type="ARBA" id="ARBA00022703"/>
    </source>
</evidence>
<dbReference type="Gene3D" id="1.10.10.10">
    <property type="entry name" value="Winged helix-like DNA-binding domain superfamily/Winged helix DNA-binding domain"/>
    <property type="match status" value="1"/>
</dbReference>
<evidence type="ECO:0000256" key="1">
    <source>
        <dbReference type="ARBA" id="ARBA00009299"/>
    </source>
</evidence>
<feature type="domain" description="APAF-1 helical" evidence="6">
    <location>
        <begin position="394"/>
        <end position="443"/>
    </location>
</feature>
<dbReference type="SUPFAM" id="SSF48371">
    <property type="entry name" value="ARM repeat"/>
    <property type="match status" value="1"/>
</dbReference>